<dbReference type="eggNOG" id="ENOG502T0RT">
    <property type="taxonomic scope" value="Eukaryota"/>
</dbReference>
<evidence type="ECO:0000313" key="3">
    <source>
        <dbReference type="EMBL" id="AES81299.1"/>
    </source>
</evidence>
<evidence type="ECO:0000313" key="4">
    <source>
        <dbReference type="EnsemblPlants" id="AES81299"/>
    </source>
</evidence>
<organism evidence="2">
    <name type="scientific">Medicago truncatula</name>
    <name type="common">Barrel medic</name>
    <name type="synonym">Medicago tribuloides</name>
    <dbReference type="NCBI Taxonomy" id="3880"/>
    <lineage>
        <taxon>Eukaryota</taxon>
        <taxon>Viridiplantae</taxon>
        <taxon>Streptophyta</taxon>
        <taxon>Embryophyta</taxon>
        <taxon>Tracheophyta</taxon>
        <taxon>Spermatophyta</taxon>
        <taxon>Magnoliopsida</taxon>
        <taxon>eudicotyledons</taxon>
        <taxon>Gunneridae</taxon>
        <taxon>Pentapetalae</taxon>
        <taxon>rosids</taxon>
        <taxon>fabids</taxon>
        <taxon>Fabales</taxon>
        <taxon>Fabaceae</taxon>
        <taxon>Papilionoideae</taxon>
        <taxon>50 kb inversion clade</taxon>
        <taxon>NPAAA clade</taxon>
        <taxon>Hologalegina</taxon>
        <taxon>IRL clade</taxon>
        <taxon>Trifolieae</taxon>
        <taxon>Medicago</taxon>
    </lineage>
</organism>
<dbReference type="InterPro" id="IPR050796">
    <property type="entry name" value="SCF_F-box_component"/>
</dbReference>
<keyword evidence="2" id="KW-0195">Cyclin</keyword>
<protein>
    <submittedName>
        <fullName evidence="2">Cyclin-like F-box</fullName>
    </submittedName>
    <submittedName>
        <fullName evidence="3">F-box-like protein</fullName>
    </submittedName>
</protein>
<dbReference type="PROSITE" id="PS50181">
    <property type="entry name" value="FBOX"/>
    <property type="match status" value="1"/>
</dbReference>
<dbReference type="EMBL" id="AC158502">
    <property type="protein sequence ID" value="ABD33318.1"/>
    <property type="molecule type" value="Genomic_DNA"/>
</dbReference>
<dbReference type="SMART" id="SM00256">
    <property type="entry name" value="FBOX"/>
    <property type="match status" value="1"/>
</dbReference>
<reference evidence="2" key="2">
    <citation type="submission" date="2007-03" db="EMBL/GenBank/DDBJ databases">
        <authorList>
            <consortium name="The International Medicago Genome Annotation Group"/>
        </authorList>
    </citation>
    <scope>NUCLEOTIDE SEQUENCE</scope>
</reference>
<sequence length="78" mass="9261">MAYEVNNKQVMPNNGDLPELVIREILVYLPIKSLFRFKSVSKQWNNLISDPFFARCYSCRCDHPHKATLWAMHYNDNK</sequence>
<name>Q2HRF5_MEDTR</name>
<feature type="domain" description="F-box" evidence="1">
    <location>
        <begin position="11"/>
        <end position="56"/>
    </location>
</feature>
<dbReference type="Gene3D" id="1.20.1280.50">
    <property type="match status" value="1"/>
</dbReference>
<dbReference type="PANTHER" id="PTHR31672:SF13">
    <property type="entry name" value="F-BOX PROTEIN CPR30-LIKE"/>
    <property type="match status" value="1"/>
</dbReference>
<evidence type="ECO:0000259" key="1">
    <source>
        <dbReference type="PROSITE" id="PS50181"/>
    </source>
</evidence>
<evidence type="ECO:0000313" key="5">
    <source>
        <dbReference type="Proteomes" id="UP000002051"/>
    </source>
</evidence>
<dbReference type="EnsemblPlants" id="AES81299">
    <property type="protein sequence ID" value="AES81299"/>
    <property type="gene ID" value="MTR_7g090720"/>
</dbReference>
<reference evidence="4" key="5">
    <citation type="submission" date="2015-04" db="UniProtKB">
        <authorList>
            <consortium name="EnsemblPlants"/>
        </authorList>
    </citation>
    <scope>IDENTIFICATION</scope>
    <source>
        <strain evidence="4">cv. Jemalong A17</strain>
    </source>
</reference>
<accession>Q2HRF5</accession>
<reference evidence="2" key="1">
    <citation type="submission" date="2005-05" db="EMBL/GenBank/DDBJ databases">
        <authorList>
            <person name="Town C.D."/>
        </authorList>
    </citation>
    <scope>NUCLEOTIDE SEQUENCE</scope>
</reference>
<dbReference type="EMBL" id="CM001223">
    <property type="protein sequence ID" value="AES81299.1"/>
    <property type="molecule type" value="Genomic_DNA"/>
</dbReference>
<keyword evidence="5" id="KW-1185">Reference proteome</keyword>
<dbReference type="PANTHER" id="PTHR31672">
    <property type="entry name" value="BNACNNG10540D PROTEIN"/>
    <property type="match status" value="1"/>
</dbReference>
<evidence type="ECO:0000313" key="2">
    <source>
        <dbReference type="EMBL" id="ABD33318.1"/>
    </source>
</evidence>
<dbReference type="SUPFAM" id="SSF81383">
    <property type="entry name" value="F-box domain"/>
    <property type="match status" value="1"/>
</dbReference>
<dbReference type="CDD" id="cd22157">
    <property type="entry name" value="F-box_AtFBW1-like"/>
    <property type="match status" value="1"/>
</dbReference>
<dbReference type="PaxDb" id="3880-AES81299"/>
<gene>
    <name evidence="3" type="ordered locus">MTR_7g090720</name>
    <name evidence="2" type="ORF">MtrDRAFT_AC158502g27v2</name>
</gene>
<proteinExistence type="predicted"/>
<dbReference type="AlphaFoldDB" id="Q2HRF5"/>
<reference evidence="3 5" key="4">
    <citation type="journal article" date="2014" name="BMC Genomics">
        <title>An improved genome release (version Mt4.0) for the model legume Medicago truncatula.</title>
        <authorList>
            <person name="Tang H."/>
            <person name="Krishnakumar V."/>
            <person name="Bidwell S."/>
            <person name="Rosen B."/>
            <person name="Chan A."/>
            <person name="Zhou S."/>
            <person name="Gentzbittel L."/>
            <person name="Childs K.L."/>
            <person name="Yandell M."/>
            <person name="Gundlach H."/>
            <person name="Mayer K.F."/>
            <person name="Schwartz D.C."/>
            <person name="Town C.D."/>
        </authorList>
    </citation>
    <scope>GENOME REANNOTATION</scope>
    <source>
        <strain evidence="4 5">cv. Jemalong A17</strain>
    </source>
</reference>
<dbReference type="Pfam" id="PF00646">
    <property type="entry name" value="F-box"/>
    <property type="match status" value="1"/>
</dbReference>
<dbReference type="Proteomes" id="UP000002051">
    <property type="component" value="Unassembled WGS sequence"/>
</dbReference>
<dbReference type="InterPro" id="IPR036047">
    <property type="entry name" value="F-box-like_dom_sf"/>
</dbReference>
<dbReference type="InterPro" id="IPR001810">
    <property type="entry name" value="F-box_dom"/>
</dbReference>
<dbReference type="HOGENOM" id="CLU_2625745_0_0_1"/>
<reference evidence="3 5" key="3">
    <citation type="journal article" date="2011" name="Nature">
        <title>The Medicago genome provides insight into the evolution of rhizobial symbioses.</title>
        <authorList>
            <person name="Young N.D."/>
            <person name="Debelle F."/>
            <person name="Oldroyd G.E."/>
            <person name="Geurts R."/>
            <person name="Cannon S.B."/>
            <person name="Udvardi M.K."/>
            <person name="Benedito V.A."/>
            <person name="Mayer K.F."/>
            <person name="Gouzy J."/>
            <person name="Schoof H."/>
            <person name="Van de Peer Y."/>
            <person name="Proost S."/>
            <person name="Cook D.R."/>
            <person name="Meyers B.C."/>
            <person name="Spannagl M."/>
            <person name="Cheung F."/>
            <person name="De Mita S."/>
            <person name="Krishnakumar V."/>
            <person name="Gundlach H."/>
            <person name="Zhou S."/>
            <person name="Mudge J."/>
            <person name="Bharti A.K."/>
            <person name="Murray J.D."/>
            <person name="Naoumkina M.A."/>
            <person name="Rosen B."/>
            <person name="Silverstein K.A."/>
            <person name="Tang H."/>
            <person name="Rombauts S."/>
            <person name="Zhao P.X."/>
            <person name="Zhou P."/>
            <person name="Barbe V."/>
            <person name="Bardou P."/>
            <person name="Bechner M."/>
            <person name="Bellec A."/>
            <person name="Berger A."/>
            <person name="Berges H."/>
            <person name="Bidwell S."/>
            <person name="Bisseling T."/>
            <person name="Choisne N."/>
            <person name="Couloux A."/>
            <person name="Denny R."/>
            <person name="Deshpande S."/>
            <person name="Dai X."/>
            <person name="Doyle J.J."/>
            <person name="Dudez A.M."/>
            <person name="Farmer A.D."/>
            <person name="Fouteau S."/>
            <person name="Franken C."/>
            <person name="Gibelin C."/>
            <person name="Gish J."/>
            <person name="Goldstein S."/>
            <person name="Gonzalez A.J."/>
            <person name="Green P.J."/>
            <person name="Hallab A."/>
            <person name="Hartog M."/>
            <person name="Hua A."/>
            <person name="Humphray S.J."/>
            <person name="Jeong D.H."/>
            <person name="Jing Y."/>
            <person name="Jocker A."/>
            <person name="Kenton S.M."/>
            <person name="Kim D.J."/>
            <person name="Klee K."/>
            <person name="Lai H."/>
            <person name="Lang C."/>
            <person name="Lin S."/>
            <person name="Macmil S.L."/>
            <person name="Magdelenat G."/>
            <person name="Matthews L."/>
            <person name="McCorrison J."/>
            <person name="Monaghan E.L."/>
            <person name="Mun J.H."/>
            <person name="Najar F.Z."/>
            <person name="Nicholson C."/>
            <person name="Noirot C."/>
            <person name="O'Bleness M."/>
            <person name="Paule C.R."/>
            <person name="Poulain J."/>
            <person name="Prion F."/>
            <person name="Qin B."/>
            <person name="Qu C."/>
            <person name="Retzel E.F."/>
            <person name="Riddle C."/>
            <person name="Sallet E."/>
            <person name="Samain S."/>
            <person name="Samson N."/>
            <person name="Sanders I."/>
            <person name="Saurat O."/>
            <person name="Scarpelli C."/>
            <person name="Schiex T."/>
            <person name="Segurens B."/>
            <person name="Severin A.J."/>
            <person name="Sherrier D.J."/>
            <person name="Shi R."/>
            <person name="Sims S."/>
            <person name="Singer S.R."/>
            <person name="Sinharoy S."/>
            <person name="Sterck L."/>
            <person name="Viollet A."/>
            <person name="Wang B.B."/>
            <person name="Wang K."/>
            <person name="Wang M."/>
            <person name="Wang X."/>
            <person name="Warfsmann J."/>
            <person name="Weissenbach J."/>
            <person name="White D.D."/>
            <person name="White J.D."/>
            <person name="Wiley G.B."/>
            <person name="Wincker P."/>
            <person name="Xing Y."/>
            <person name="Yang L."/>
            <person name="Yao Z."/>
            <person name="Ying F."/>
            <person name="Zhai J."/>
            <person name="Zhou L."/>
            <person name="Zuber A."/>
            <person name="Denarie J."/>
            <person name="Dixon R.A."/>
            <person name="May G.D."/>
            <person name="Schwartz D.C."/>
            <person name="Rogers J."/>
            <person name="Quetier F."/>
            <person name="Town C.D."/>
            <person name="Roe B.A."/>
        </authorList>
    </citation>
    <scope>NUCLEOTIDE SEQUENCE [LARGE SCALE GENOMIC DNA]</scope>
    <source>
        <strain evidence="3">A17</strain>
        <strain evidence="4 5">cv. Jemalong A17</strain>
    </source>
</reference>